<feature type="compositionally biased region" description="Low complexity" evidence="1">
    <location>
        <begin position="11"/>
        <end position="20"/>
    </location>
</feature>
<evidence type="ECO:0000313" key="3">
    <source>
        <dbReference type="Proteomes" id="UP000054636"/>
    </source>
</evidence>
<organism evidence="2 3">
    <name type="scientific">Phytophthora nicotianae</name>
    <name type="common">Potato buckeye rot agent</name>
    <name type="synonym">Phytophthora parasitica</name>
    <dbReference type="NCBI Taxonomy" id="4792"/>
    <lineage>
        <taxon>Eukaryota</taxon>
        <taxon>Sar</taxon>
        <taxon>Stramenopiles</taxon>
        <taxon>Oomycota</taxon>
        <taxon>Peronosporomycetes</taxon>
        <taxon>Peronosporales</taxon>
        <taxon>Peronosporaceae</taxon>
        <taxon>Phytophthora</taxon>
    </lineage>
</organism>
<dbReference type="GO" id="GO:0005929">
    <property type="term" value="C:cilium"/>
    <property type="evidence" value="ECO:0007669"/>
    <property type="project" value="TreeGrafter"/>
</dbReference>
<feature type="compositionally biased region" description="Acidic residues" evidence="1">
    <location>
        <begin position="179"/>
        <end position="197"/>
    </location>
</feature>
<dbReference type="InterPro" id="IPR052607">
    <property type="entry name" value="CEP104-like"/>
</dbReference>
<feature type="compositionally biased region" description="Basic and acidic residues" evidence="1">
    <location>
        <begin position="168"/>
        <end position="178"/>
    </location>
</feature>
<name>A0A0W8CQZ5_PHYNI</name>
<feature type="compositionally biased region" description="Basic and acidic residues" evidence="1">
    <location>
        <begin position="80"/>
        <end position="105"/>
    </location>
</feature>
<evidence type="ECO:0000313" key="2">
    <source>
        <dbReference type="EMBL" id="KUF86647.1"/>
    </source>
</evidence>
<dbReference type="InterPro" id="IPR011989">
    <property type="entry name" value="ARM-like"/>
</dbReference>
<reference evidence="2 3" key="1">
    <citation type="submission" date="2015-11" db="EMBL/GenBank/DDBJ databases">
        <title>Genomes and virulence difference between two physiological races of Phytophthora nicotianae.</title>
        <authorList>
            <person name="Liu H."/>
            <person name="Ma X."/>
            <person name="Yu H."/>
            <person name="Fang D."/>
            <person name="Li Y."/>
            <person name="Wang X."/>
            <person name="Wang W."/>
            <person name="Dong Y."/>
            <person name="Xiao B."/>
        </authorList>
    </citation>
    <scope>NUCLEOTIDE SEQUENCE [LARGE SCALE GENOMIC DNA]</scope>
    <source>
        <strain evidence="3">race 1</strain>
    </source>
</reference>
<dbReference type="Gene3D" id="1.25.10.10">
    <property type="entry name" value="Leucine-rich Repeat Variant"/>
    <property type="match status" value="1"/>
</dbReference>
<dbReference type="AlphaFoldDB" id="A0A0W8CQZ5"/>
<feature type="region of interest" description="Disordered" evidence="1">
    <location>
        <begin position="1"/>
        <end position="31"/>
    </location>
</feature>
<feature type="compositionally biased region" description="Acidic residues" evidence="1">
    <location>
        <begin position="153"/>
        <end position="167"/>
    </location>
</feature>
<feature type="region of interest" description="Disordered" evidence="1">
    <location>
        <begin position="49"/>
        <end position="105"/>
    </location>
</feature>
<evidence type="ECO:0000256" key="1">
    <source>
        <dbReference type="SAM" id="MobiDB-lite"/>
    </source>
</evidence>
<protein>
    <submittedName>
        <fullName evidence="2">Tubulin alpha chain</fullName>
    </submittedName>
</protein>
<dbReference type="Pfam" id="PF21040">
    <property type="entry name" value="CEP104-like_TOG"/>
    <property type="match status" value="1"/>
</dbReference>
<gene>
    <name evidence="2" type="ORF">AM588_10001209</name>
</gene>
<feature type="region of interest" description="Disordered" evidence="1">
    <location>
        <begin position="151"/>
        <end position="197"/>
    </location>
</feature>
<sequence>MPGPTLMTPTSVDNNSNAATDDTDTVPARKKGLLGRIKSRLVKNFGLQKQAAVASPTPKDLIKAEPEIPDQQQIEQEENNTDKEDLSPEQHQSQNDEVKVKGPSRDDQLISVLQFDESVPALKSVTNELETDSTISVMQCLEEYNQKCIETSEQIEEDNVDEEDEQDKTETTASHETEETGDIPEELLTETPEENEDDTLEVFDNVKKLGDSNKRTQREATQALEFGLTTAADSSSQQKLTVESVLEFVAPSLKIAEEKTRKVAVEILADLQTRTGNSTAWQAQLARAGAVKPEMLRVITRRVDELVTKREQQQAAIAEEAVTGSAAINQAEEHVDDEAAFPPAELVDVPQEDAQSSIKLLETSLLNAQNIVGPVCWRKLSSKTWSDRKEALLDVEKAMIEAKSDLRDTRPTFGSSTQSTFVAYSALLHRALGDSIAPVVNTALDAYATLVKIYGPRIEWRGADVRDVTLLTLLRLLAAMQKPNTRTTRGCVSWSSQAGKAS</sequence>
<dbReference type="PANTHER" id="PTHR13371:SF0">
    <property type="entry name" value="CENTROSOMAL PROTEIN OF 104 KDA"/>
    <property type="match status" value="1"/>
</dbReference>
<accession>A0A0W8CQZ5</accession>
<dbReference type="Proteomes" id="UP000054636">
    <property type="component" value="Unassembled WGS sequence"/>
</dbReference>
<dbReference type="PANTHER" id="PTHR13371">
    <property type="entry name" value="GLYCINE-, GLUTAMATE-, THIENYLCYCLOHEXYLPIPERIDINE-BINDING PROTEIN"/>
    <property type="match status" value="1"/>
</dbReference>
<dbReference type="EMBL" id="LNFP01001351">
    <property type="protein sequence ID" value="KUF86647.1"/>
    <property type="molecule type" value="Genomic_DNA"/>
</dbReference>
<comment type="caution">
    <text evidence="2">The sequence shown here is derived from an EMBL/GenBank/DDBJ whole genome shotgun (WGS) entry which is preliminary data.</text>
</comment>
<proteinExistence type="predicted"/>